<feature type="compositionally biased region" description="Basic residues" evidence="2">
    <location>
        <begin position="183"/>
        <end position="195"/>
    </location>
</feature>
<dbReference type="AlphaFoldDB" id="A0A0S4JGI0"/>
<feature type="compositionally biased region" description="Polar residues" evidence="2">
    <location>
        <begin position="1032"/>
        <end position="1046"/>
    </location>
</feature>
<feature type="region of interest" description="Disordered" evidence="2">
    <location>
        <begin position="831"/>
        <end position="1254"/>
    </location>
</feature>
<feature type="compositionally biased region" description="Low complexity" evidence="2">
    <location>
        <begin position="172"/>
        <end position="182"/>
    </location>
</feature>
<feature type="compositionally biased region" description="Low complexity" evidence="2">
    <location>
        <begin position="949"/>
        <end position="958"/>
    </location>
</feature>
<feature type="compositionally biased region" description="Low complexity" evidence="2">
    <location>
        <begin position="1080"/>
        <end position="1100"/>
    </location>
</feature>
<feature type="compositionally biased region" description="Basic and acidic residues" evidence="2">
    <location>
        <begin position="1016"/>
        <end position="1026"/>
    </location>
</feature>
<protein>
    <submittedName>
        <fullName evidence="3">Uncharacterized protein</fullName>
    </submittedName>
</protein>
<feature type="compositionally biased region" description="Polar residues" evidence="2">
    <location>
        <begin position="861"/>
        <end position="873"/>
    </location>
</feature>
<feature type="region of interest" description="Disordered" evidence="2">
    <location>
        <begin position="283"/>
        <end position="328"/>
    </location>
</feature>
<evidence type="ECO:0000256" key="2">
    <source>
        <dbReference type="SAM" id="MobiDB-lite"/>
    </source>
</evidence>
<sequence>MKRLQYFYVVTCWHFRSSPVFVCSSRRRGNATNIKDMDVDINPADDFLTSSPHRSQQQPHKQKHLSHRDAPVRLPPVPRRADQLMEKVVSKNLVERHWVSTLTPMDTFTPAVPARRGDFEDPALADPHLQVYWERQRTTAAAAKYKRRKQRDHNVARHGGGNVFNRRITEAQRASTEQSSSSRRQHHNHSQRHHRSADDRRDRSASSSHSSNMSEEDDDGRGSHQSSSSRRCPIPLNEKPLEEGELLCLRNLLCPMGGLQSSITLENIDLRWLRERIEDPNCFLKKVGHGGSPEKEKKPRHKKNENETSSNHTTPAREHGRNKGVPSLPLSTLRNFDVDALANDSFHHTSHISFKTALINSPRSALVILRNGIRLYALLRRPITYYVAASETISDKNLQLRFDLAENERIMVLESLRSQYDQLCGIVPFDRVSAMLCTRQEVDHEAAQQIAHERTQRDLEKLRHHEAREQRFGDLQVEREEAATQRFMALEEKLQQQQEKQKRLLKERGEFLRAKAAAKLSAIAQVREEQEQSIKTTAELMALHRQHKLEAIQDMKQEQAQELHDRAEFNAQRITESRRRILDQDDEEALRMQEYAQHKREKAEAFMMRKEAEHEALRKRAGDADARRHHVKEKAVQEQEALRDKIEAKVDQAAHRFDMFLSEKVEQRKALRIMHHVREIKSRQVLQQAQDAEKAMVAEILATSDAAARKLKLRRHRQAKEQRRAAEAHQFDIAQRQRVVTAKVQQSEFDKLLQLARMQQTEEQLHAYRAVQEEAVVLTREGDKKVQLQRQQSKAMLEARAIDQAKALFQRTVSLKKEAVGASVARLTSVRATSADSSISGGQHQQQERRSSSYFRDVGSRVSSEDTSVNCTPLTPAIPVPRSKSVEPKTTKKQMPSDRSASVMENSSKGRQKQQQKTTDDKKPPRHVPAKGPPQAVKERAPAQKSSKKPTVTVTPPVQTNPLQDDSGMSDTSVVSSTNQIDRIDGAAQKESAAVDENIIATNSIHDDIIPSTHNEGQHEEGESHRARAPSDNASPRRSSISSYPGTSPHHHAPQTAAVLDDDHSSFVESSHGDLAEEYSPAASRPASKASAAASLSAMSFRNGIEANSQGTTDHAEPPQHDDDHQNLTQSNHQTDGIHQTPVIVEFSKRPSSRVSIILDAPPPEVAGENDVSPTIGSRSDASSSAHSNNDRPLHARGSSRQKQDTPPASQSSRNEGDKLRAGGDHLSEHDSSDAPASDYYSDSFASEGNTSNS</sequence>
<name>A0A0S4JGI0_BODSA</name>
<feature type="compositionally biased region" description="Basic and acidic residues" evidence="2">
    <location>
        <begin position="1215"/>
        <end position="1233"/>
    </location>
</feature>
<dbReference type="EMBL" id="CYKH01001847">
    <property type="protein sequence ID" value="CUG90577.1"/>
    <property type="molecule type" value="Genomic_DNA"/>
</dbReference>
<organism evidence="3 4">
    <name type="scientific">Bodo saltans</name>
    <name type="common">Flagellated protozoan</name>
    <dbReference type="NCBI Taxonomy" id="75058"/>
    <lineage>
        <taxon>Eukaryota</taxon>
        <taxon>Discoba</taxon>
        <taxon>Euglenozoa</taxon>
        <taxon>Kinetoplastea</taxon>
        <taxon>Metakinetoplastina</taxon>
        <taxon>Eubodonida</taxon>
        <taxon>Bodonidae</taxon>
        <taxon>Bodo</taxon>
    </lineage>
</organism>
<feature type="coiled-coil region" evidence="1">
    <location>
        <begin position="480"/>
        <end position="508"/>
    </location>
</feature>
<feature type="compositionally biased region" description="Polar residues" evidence="2">
    <location>
        <begin position="1199"/>
        <end position="1214"/>
    </location>
</feature>
<accession>A0A0S4JGI0</accession>
<evidence type="ECO:0000313" key="3">
    <source>
        <dbReference type="EMBL" id="CUG90577.1"/>
    </source>
</evidence>
<keyword evidence="4" id="KW-1185">Reference proteome</keyword>
<feature type="region of interest" description="Disordered" evidence="2">
    <location>
        <begin position="142"/>
        <end position="236"/>
    </location>
</feature>
<feature type="compositionally biased region" description="Polar residues" evidence="2">
    <location>
        <begin position="48"/>
        <end position="59"/>
    </location>
</feature>
<dbReference type="OMA" id="MICICKV"/>
<feature type="compositionally biased region" description="Low complexity" evidence="2">
    <location>
        <begin position="1234"/>
        <end position="1247"/>
    </location>
</feature>
<feature type="compositionally biased region" description="Polar residues" evidence="2">
    <location>
        <begin position="960"/>
        <end position="981"/>
    </location>
</feature>
<dbReference type="VEuPathDB" id="TriTrypDB:BSAL_27605"/>
<feature type="coiled-coil region" evidence="1">
    <location>
        <begin position="595"/>
        <end position="656"/>
    </location>
</feature>
<gene>
    <name evidence="3" type="ORF">BSAL_27605</name>
</gene>
<feature type="compositionally biased region" description="Low complexity" evidence="2">
    <location>
        <begin position="1178"/>
        <end position="1188"/>
    </location>
</feature>
<feature type="region of interest" description="Disordered" evidence="2">
    <location>
        <begin position="41"/>
        <end position="75"/>
    </location>
</feature>
<evidence type="ECO:0000313" key="4">
    <source>
        <dbReference type="Proteomes" id="UP000051952"/>
    </source>
</evidence>
<proteinExistence type="predicted"/>
<feature type="compositionally biased region" description="Basic and acidic residues" evidence="2">
    <location>
        <begin position="1114"/>
        <end position="1126"/>
    </location>
</feature>
<reference evidence="4" key="1">
    <citation type="submission" date="2015-09" db="EMBL/GenBank/DDBJ databases">
        <authorList>
            <consortium name="Pathogen Informatics"/>
        </authorList>
    </citation>
    <scope>NUCLEOTIDE SEQUENCE [LARGE SCALE GENOMIC DNA]</scope>
    <source>
        <strain evidence="4">Lake Konstanz</strain>
    </source>
</reference>
<evidence type="ECO:0000256" key="1">
    <source>
        <dbReference type="SAM" id="Coils"/>
    </source>
</evidence>
<feature type="compositionally biased region" description="Basic and acidic residues" evidence="2">
    <location>
        <begin position="1061"/>
        <end position="1075"/>
    </location>
</feature>
<keyword evidence="1" id="KW-0175">Coiled coil</keyword>
<feature type="compositionally biased region" description="Polar residues" evidence="2">
    <location>
        <begin position="1127"/>
        <end position="1138"/>
    </location>
</feature>
<feature type="compositionally biased region" description="Polar residues" evidence="2">
    <location>
        <begin position="893"/>
        <end position="909"/>
    </location>
</feature>
<dbReference type="Proteomes" id="UP000051952">
    <property type="component" value="Unassembled WGS sequence"/>
</dbReference>
<feature type="compositionally biased region" description="Polar residues" evidence="2">
    <location>
        <begin position="831"/>
        <end position="845"/>
    </location>
</feature>